<name>A0A135LEB9_PENPA</name>
<protein>
    <submittedName>
        <fullName evidence="3">Rho GTPase activation protein</fullName>
    </submittedName>
</protein>
<dbReference type="RefSeq" id="XP_040645854.1">
    <property type="nucleotide sequence ID" value="XM_040788901.1"/>
</dbReference>
<dbReference type="SUPFAM" id="SSF48350">
    <property type="entry name" value="GTPase activation domain, GAP"/>
    <property type="match status" value="1"/>
</dbReference>
<feature type="domain" description="Rho-GAP" evidence="2">
    <location>
        <begin position="427"/>
        <end position="661"/>
    </location>
</feature>
<feature type="region of interest" description="Disordered" evidence="1">
    <location>
        <begin position="108"/>
        <end position="148"/>
    </location>
</feature>
<sequence>MRLLKTVFRSRSDPPNPAASRIWPRRHPASEGDALKPQLEAASNELQRDEPATEAGTTSADANKPPSSAVALVDNADPELNAHIQNTGELPRSKNGTRRLKKVYARLRGSLSQEDDPMRDTQVEPAQEDTRKERPSSIPLSSNPFEPDTAPIAAVATVATVEPSTSACKSVRFDEPKERRNVSAQTTSTQESSQTEDTVCRDPARHTAMPIQEPLDEWGWPGLMIYGTDSSSSNGNNHIHEASDPFSDGKATDRQAKAIAPRHSAGTSREESRTSEGTLEPIAETDMDTIEQVLEPAQPEGANAQISSSANSQTSWTTLDGPKAISAFNQMASQFGIPIAIPVDNSSSAEGNHAEEGESRRGFGLLGKVRKVRSNLAPDTAPLAPAPKLRRMKTFANLRRPSPMTSLQGRSIETLARLGGHGYLMLTDLAPCPVQLPAYIVATLMFLHKYGLDTSQIFIQPGDLKAAIRLYDHFASQVLEAEKDESKISLTMRVVAMPQLREDSAPVLSVAWALKAVLAGLPNGILGSVRLYQILRAMYYHSIPEQCHLLRVPDCISEASPTTAARVQLMCLAIIALATEMQRDLICAVFGLLSLLVNAETVQPGMELRDPVASSNFHDLARVFGPLLLGSKQDRDGTEVEQEVDDQRVAGLMLYNWHFVHRQLQYWTSGRYAGK</sequence>
<feature type="compositionally biased region" description="Basic and acidic residues" evidence="1">
    <location>
        <begin position="116"/>
        <end position="135"/>
    </location>
</feature>
<feature type="region of interest" description="Disordered" evidence="1">
    <location>
        <begin position="1"/>
        <end position="71"/>
    </location>
</feature>
<reference evidence="3 4" key="1">
    <citation type="journal article" date="2016" name="BMC Genomics">
        <title>Genome sequencing and secondary metabolism of the postharvest pathogen Penicillium griseofulvum.</title>
        <authorList>
            <person name="Banani H."/>
            <person name="Marcet-Houben M."/>
            <person name="Ballester A.R."/>
            <person name="Abbruscato P."/>
            <person name="Gonzalez-Candelas L."/>
            <person name="Gabaldon T."/>
            <person name="Spadaro D."/>
        </authorList>
    </citation>
    <scope>NUCLEOTIDE SEQUENCE [LARGE SCALE GENOMIC DNA]</scope>
    <source>
        <strain evidence="3 4">PG3</strain>
    </source>
</reference>
<feature type="compositionally biased region" description="Low complexity" evidence="1">
    <location>
        <begin position="185"/>
        <end position="196"/>
    </location>
</feature>
<gene>
    <name evidence="3" type="ORF">PGRI_011880</name>
</gene>
<evidence type="ECO:0000256" key="1">
    <source>
        <dbReference type="SAM" id="MobiDB-lite"/>
    </source>
</evidence>
<dbReference type="Gene3D" id="1.10.555.10">
    <property type="entry name" value="Rho GTPase activation protein"/>
    <property type="match status" value="1"/>
</dbReference>
<evidence type="ECO:0000313" key="3">
    <source>
        <dbReference type="EMBL" id="KXG47318.1"/>
    </source>
</evidence>
<dbReference type="AlphaFoldDB" id="A0A135LEB9"/>
<evidence type="ECO:0000259" key="2">
    <source>
        <dbReference type="PROSITE" id="PS50238"/>
    </source>
</evidence>
<dbReference type="OMA" id="RIKTMAN"/>
<organism evidence="3 4">
    <name type="scientific">Penicillium patulum</name>
    <name type="common">Penicillium griseofulvum</name>
    <dbReference type="NCBI Taxonomy" id="5078"/>
    <lineage>
        <taxon>Eukaryota</taxon>
        <taxon>Fungi</taxon>
        <taxon>Dikarya</taxon>
        <taxon>Ascomycota</taxon>
        <taxon>Pezizomycotina</taxon>
        <taxon>Eurotiomycetes</taxon>
        <taxon>Eurotiomycetidae</taxon>
        <taxon>Eurotiales</taxon>
        <taxon>Aspergillaceae</taxon>
        <taxon>Penicillium</taxon>
    </lineage>
</organism>
<dbReference type="PROSITE" id="PS50238">
    <property type="entry name" value="RHOGAP"/>
    <property type="match status" value="1"/>
</dbReference>
<dbReference type="InterPro" id="IPR000198">
    <property type="entry name" value="RhoGAP_dom"/>
</dbReference>
<feature type="region of interest" description="Disordered" evidence="1">
    <location>
        <begin position="231"/>
        <end position="282"/>
    </location>
</feature>
<dbReference type="GeneID" id="63704201"/>
<dbReference type="InterPro" id="IPR008936">
    <property type="entry name" value="Rho_GTPase_activation_prot"/>
</dbReference>
<dbReference type="GO" id="GO:0007165">
    <property type="term" value="P:signal transduction"/>
    <property type="evidence" value="ECO:0007669"/>
    <property type="project" value="InterPro"/>
</dbReference>
<feature type="region of interest" description="Disordered" evidence="1">
    <location>
        <begin position="172"/>
        <end position="201"/>
    </location>
</feature>
<accession>A0A135LEB9</accession>
<keyword evidence="4" id="KW-1185">Reference proteome</keyword>
<evidence type="ECO:0000313" key="4">
    <source>
        <dbReference type="Proteomes" id="UP000070168"/>
    </source>
</evidence>
<dbReference type="OrthoDB" id="9994905at2759"/>
<dbReference type="Proteomes" id="UP000070168">
    <property type="component" value="Unassembled WGS sequence"/>
</dbReference>
<dbReference type="EMBL" id="LHQR01000065">
    <property type="protein sequence ID" value="KXG47318.1"/>
    <property type="molecule type" value="Genomic_DNA"/>
</dbReference>
<dbReference type="STRING" id="5078.A0A135LEB9"/>
<proteinExistence type="predicted"/>
<comment type="caution">
    <text evidence="3">The sequence shown here is derived from an EMBL/GenBank/DDBJ whole genome shotgun (WGS) entry which is preliminary data.</text>
</comment>
<feature type="compositionally biased region" description="Basic and acidic residues" evidence="1">
    <location>
        <begin position="172"/>
        <end position="181"/>
    </location>
</feature>